<dbReference type="GO" id="GO:0016020">
    <property type="term" value="C:membrane"/>
    <property type="evidence" value="ECO:0007669"/>
    <property type="project" value="UniProtKB-SubCell"/>
</dbReference>
<evidence type="ECO:0000259" key="4">
    <source>
        <dbReference type="PROSITE" id="PS50850"/>
    </source>
</evidence>
<dbReference type="GO" id="GO:0022857">
    <property type="term" value="F:transmembrane transporter activity"/>
    <property type="evidence" value="ECO:0007669"/>
    <property type="project" value="InterPro"/>
</dbReference>
<feature type="domain" description="Major facilitator superfamily (MFS) profile" evidence="4">
    <location>
        <begin position="363"/>
        <end position="551"/>
    </location>
</feature>
<name>A0A0D1ZDV7_9EURO</name>
<dbReference type="HOGENOM" id="CLU_001265_1_1_1"/>
<proteinExistence type="inferred from homology"/>
<evidence type="ECO:0000313" key="5">
    <source>
        <dbReference type="EMBL" id="KIV84958.1"/>
    </source>
</evidence>
<sequence>MPPSWRISVKFVLGLFFVVHMFLIGHGSLHKDLVLQLCLDSRFVLDKGGLERNGHKAVKALTYKRLNAGLASVDNGVRYSLEALARYLDTAACSTACEKGPTTAMNKSDVDIIVRGEDVESSGDSQKQSLEIKQEGDIAASIPQEKQATAHNAGIPNGGLQAWLQVLGAFFLWFNTWGLITAYGAFQSFYTVDLLHDKSPSDIAWIGSVQSCLLLLVGALTGPIFDAGYFRTLVVVGSSLTVFGMMMTSIATKYWEVMLAQGVCVGLGAGCLYVPSTALLSTYFSSKMTIALGVSATGSSVGGTILPILFHRLQPRIGFPWATRTIAFISLATLIVPNAVMRVRMLPPQRRKLFDLSAWRDPAYDLYVLGAFVAFIGTFTPYFYIGLYALKLHVTSEQTAFYLVAVITSGGILGRVVPNLLAAKFGMYNVLIPCGIFSGVLAIGFIGVKSLASIIVVGVLYGFFSGALLSLAPAISVQLAPNRALIGNRMGMAFSSVAGSFLIGPPVAGAILDHHGFSGAFAFAGATSIAGALILVVSRGCHGGWNMMKKL</sequence>
<feature type="transmembrane region" description="Helical" evidence="3">
    <location>
        <begin position="203"/>
        <end position="225"/>
    </location>
</feature>
<gene>
    <name evidence="5" type="ORF">PV11_00703</name>
</gene>
<evidence type="ECO:0000313" key="6">
    <source>
        <dbReference type="Proteomes" id="UP000053599"/>
    </source>
</evidence>
<evidence type="ECO:0000256" key="1">
    <source>
        <dbReference type="ARBA" id="ARBA00004141"/>
    </source>
</evidence>
<dbReference type="EMBL" id="KN846951">
    <property type="protein sequence ID" value="KIV84958.1"/>
    <property type="molecule type" value="Genomic_DNA"/>
</dbReference>
<feature type="transmembrane region" description="Helical" evidence="3">
    <location>
        <begin position="257"/>
        <end position="276"/>
    </location>
</feature>
<dbReference type="Proteomes" id="UP000053599">
    <property type="component" value="Unassembled WGS sequence"/>
</dbReference>
<feature type="transmembrane region" description="Helical" evidence="3">
    <location>
        <begin position="454"/>
        <end position="480"/>
    </location>
</feature>
<feature type="transmembrane region" description="Helical" evidence="3">
    <location>
        <begin position="288"/>
        <end position="309"/>
    </location>
</feature>
<dbReference type="Pfam" id="PF07690">
    <property type="entry name" value="MFS_1"/>
    <property type="match status" value="1"/>
</dbReference>
<dbReference type="InterPro" id="IPR036259">
    <property type="entry name" value="MFS_trans_sf"/>
</dbReference>
<dbReference type="AlphaFoldDB" id="A0A0D1ZDV7"/>
<keyword evidence="3" id="KW-0812">Transmembrane</keyword>
<dbReference type="InterPro" id="IPR050327">
    <property type="entry name" value="Proton-linked_MCT"/>
</dbReference>
<feature type="transmembrane region" description="Helical" evidence="3">
    <location>
        <begin position="399"/>
        <end position="418"/>
    </location>
</feature>
<protein>
    <recommendedName>
        <fullName evidence="4">Major facilitator superfamily (MFS) profile domain-containing protein</fullName>
    </recommendedName>
</protein>
<feature type="transmembrane region" description="Helical" evidence="3">
    <location>
        <begin position="492"/>
        <end position="512"/>
    </location>
</feature>
<comment type="subcellular location">
    <subcellularLocation>
        <location evidence="1">Membrane</location>
        <topology evidence="1">Multi-pass membrane protein</topology>
    </subcellularLocation>
</comment>
<comment type="similarity">
    <text evidence="2">Belongs to the major facilitator superfamily. Monocarboxylate porter (TC 2.A.1.13) family.</text>
</comment>
<evidence type="ECO:0000256" key="2">
    <source>
        <dbReference type="ARBA" id="ARBA00006727"/>
    </source>
</evidence>
<dbReference type="InterPro" id="IPR011701">
    <property type="entry name" value="MFS"/>
</dbReference>
<accession>A0A0D1ZDV7</accession>
<feature type="transmembrane region" description="Helical" evidence="3">
    <location>
        <begin position="162"/>
        <end position="183"/>
    </location>
</feature>
<dbReference type="Gene3D" id="1.20.1250.20">
    <property type="entry name" value="MFS general substrate transporter like domains"/>
    <property type="match status" value="2"/>
</dbReference>
<keyword evidence="3" id="KW-0472">Membrane</keyword>
<dbReference type="PROSITE" id="PS50850">
    <property type="entry name" value="MFS"/>
    <property type="match status" value="1"/>
</dbReference>
<feature type="transmembrane region" description="Helical" evidence="3">
    <location>
        <begin position="518"/>
        <end position="541"/>
    </location>
</feature>
<dbReference type="PANTHER" id="PTHR11360:SF234">
    <property type="entry name" value="MFS-TYPE TRANSPORTER DBAD-RELATED"/>
    <property type="match status" value="1"/>
</dbReference>
<feature type="transmembrane region" description="Helical" evidence="3">
    <location>
        <begin position="430"/>
        <end position="448"/>
    </location>
</feature>
<feature type="transmembrane region" description="Helical" evidence="3">
    <location>
        <begin position="321"/>
        <end position="343"/>
    </location>
</feature>
<dbReference type="OrthoDB" id="6509908at2759"/>
<feature type="transmembrane region" description="Helical" evidence="3">
    <location>
        <begin position="232"/>
        <end position="251"/>
    </location>
</feature>
<organism evidence="5 6">
    <name type="scientific">Exophiala sideris</name>
    <dbReference type="NCBI Taxonomy" id="1016849"/>
    <lineage>
        <taxon>Eukaryota</taxon>
        <taxon>Fungi</taxon>
        <taxon>Dikarya</taxon>
        <taxon>Ascomycota</taxon>
        <taxon>Pezizomycotina</taxon>
        <taxon>Eurotiomycetes</taxon>
        <taxon>Chaetothyriomycetidae</taxon>
        <taxon>Chaetothyriales</taxon>
        <taxon>Herpotrichiellaceae</taxon>
        <taxon>Exophiala</taxon>
    </lineage>
</organism>
<feature type="transmembrane region" description="Helical" evidence="3">
    <location>
        <begin position="6"/>
        <end position="25"/>
    </location>
</feature>
<feature type="transmembrane region" description="Helical" evidence="3">
    <location>
        <begin position="364"/>
        <end position="387"/>
    </location>
</feature>
<evidence type="ECO:0000256" key="3">
    <source>
        <dbReference type="SAM" id="Phobius"/>
    </source>
</evidence>
<dbReference type="InterPro" id="IPR020846">
    <property type="entry name" value="MFS_dom"/>
</dbReference>
<keyword evidence="3" id="KW-1133">Transmembrane helix</keyword>
<reference evidence="5 6" key="1">
    <citation type="submission" date="2015-01" db="EMBL/GenBank/DDBJ databases">
        <title>The Genome Sequence of Exophiala sideris CBS121828.</title>
        <authorList>
            <consortium name="The Broad Institute Genomics Platform"/>
            <person name="Cuomo C."/>
            <person name="de Hoog S."/>
            <person name="Gorbushina A."/>
            <person name="Stielow B."/>
            <person name="Teixiera M."/>
            <person name="Abouelleil A."/>
            <person name="Chapman S.B."/>
            <person name="Priest M."/>
            <person name="Young S.K."/>
            <person name="Wortman J."/>
            <person name="Nusbaum C."/>
            <person name="Birren B."/>
        </authorList>
    </citation>
    <scope>NUCLEOTIDE SEQUENCE [LARGE SCALE GENOMIC DNA]</scope>
    <source>
        <strain evidence="5 6">CBS 121828</strain>
    </source>
</reference>
<dbReference type="SUPFAM" id="SSF103473">
    <property type="entry name" value="MFS general substrate transporter"/>
    <property type="match status" value="1"/>
</dbReference>
<dbReference type="PANTHER" id="PTHR11360">
    <property type="entry name" value="MONOCARBOXYLATE TRANSPORTER"/>
    <property type="match status" value="1"/>
</dbReference>